<proteinExistence type="predicted"/>
<dbReference type="Proteomes" id="UP000032232">
    <property type="component" value="Unassembled WGS sequence"/>
</dbReference>
<evidence type="ECO:0008006" key="4">
    <source>
        <dbReference type="Google" id="ProtNLM"/>
    </source>
</evidence>
<organism evidence="2 3">
    <name type="scientific">Jannaschia aquimarina</name>
    <dbReference type="NCBI Taxonomy" id="935700"/>
    <lineage>
        <taxon>Bacteria</taxon>
        <taxon>Pseudomonadati</taxon>
        <taxon>Pseudomonadota</taxon>
        <taxon>Alphaproteobacteria</taxon>
        <taxon>Rhodobacterales</taxon>
        <taxon>Roseobacteraceae</taxon>
        <taxon>Jannaschia</taxon>
    </lineage>
</organism>
<feature type="signal peptide" evidence="1">
    <location>
        <begin position="1"/>
        <end position="30"/>
    </location>
</feature>
<keyword evidence="3" id="KW-1185">Reference proteome</keyword>
<comment type="caution">
    <text evidence="2">The sequence shown here is derived from an EMBL/GenBank/DDBJ whole genome shotgun (WGS) entry which is preliminary data.</text>
</comment>
<gene>
    <name evidence="2" type="ORF">jaqu_32680</name>
</gene>
<dbReference type="PATRIC" id="fig|935700.4.peg.3376"/>
<protein>
    <recommendedName>
        <fullName evidence="4">DUF1353 domain-containing protein</fullName>
    </recommendedName>
</protein>
<dbReference type="STRING" id="935700.jaqu_32680"/>
<accession>A0A0D1D4F1</accession>
<dbReference type="InterPro" id="IPR010767">
    <property type="entry name" value="Phage_CGC-2007_Cje0229"/>
</dbReference>
<dbReference type="RefSeq" id="WP_052501015.1">
    <property type="nucleotide sequence ID" value="NZ_FZPF01000001.1"/>
</dbReference>
<dbReference type="Pfam" id="PF07087">
    <property type="entry name" value="DUF1353"/>
    <property type="match status" value="1"/>
</dbReference>
<feature type="chain" id="PRO_5002244637" description="DUF1353 domain-containing protein" evidence="1">
    <location>
        <begin position="31"/>
        <end position="235"/>
    </location>
</feature>
<reference evidence="2 3" key="1">
    <citation type="submission" date="2015-02" db="EMBL/GenBank/DDBJ databases">
        <title>Genome Sequence of Jannaschia aquimarina DSM28248, a member of the Roseobacter clade.</title>
        <authorList>
            <person name="Voget S."/>
            <person name="Daniel R."/>
        </authorList>
    </citation>
    <scope>NUCLEOTIDE SEQUENCE [LARGE SCALE GENOMIC DNA]</scope>
    <source>
        <strain evidence="2 3">GSW-M26</strain>
    </source>
</reference>
<dbReference type="AlphaFoldDB" id="A0A0D1D4F1"/>
<evidence type="ECO:0000313" key="2">
    <source>
        <dbReference type="EMBL" id="KIT14943.1"/>
    </source>
</evidence>
<dbReference type="OrthoDB" id="7860705at2"/>
<sequence length="235" mass="24939">MNAQIMPTMTPTAHVPLAALLACCVRPLHACGAFSGDPAFGAAEASDRVFYRKGGPTHALTKAFSFNHEGTVWSAPIGAATDGACLPEWARTIVPTSMEPAFAKAAILHDHHCLVAERTYLETHRMFFHALVAAGLAPTKAAALYAAIVVAGPTWTILLPTGLPIGSATERAPIRVIDRTDAIYVDPGMGALLAELGERIAVEGLDDIETLERLAIQHRLNLDLPLPAPIRVLEG</sequence>
<keyword evidence="1" id="KW-0732">Signal</keyword>
<name>A0A0D1D4F1_9RHOB</name>
<dbReference type="EMBL" id="JYFE01000060">
    <property type="protein sequence ID" value="KIT14943.1"/>
    <property type="molecule type" value="Genomic_DNA"/>
</dbReference>
<evidence type="ECO:0000313" key="3">
    <source>
        <dbReference type="Proteomes" id="UP000032232"/>
    </source>
</evidence>
<evidence type="ECO:0000256" key="1">
    <source>
        <dbReference type="SAM" id="SignalP"/>
    </source>
</evidence>